<evidence type="ECO:0000313" key="2">
    <source>
        <dbReference type="Proteomes" id="UP000078561"/>
    </source>
</evidence>
<dbReference type="EMBL" id="LT550481">
    <property type="protein sequence ID" value="SAL95953.1"/>
    <property type="molecule type" value="Genomic_DNA"/>
</dbReference>
<dbReference type="InParanoid" id="A0A163IXM4"/>
<keyword evidence="2" id="KW-1185">Reference proteome</keyword>
<dbReference type="AlphaFoldDB" id="A0A163IXM4"/>
<dbReference type="Proteomes" id="UP000078561">
    <property type="component" value="Unassembled WGS sequence"/>
</dbReference>
<evidence type="ECO:0000313" key="1">
    <source>
        <dbReference type="EMBL" id="SAL95953.1"/>
    </source>
</evidence>
<gene>
    <name evidence="1" type="primary">ABSGL_01294.1 scaffold 1223</name>
</gene>
<proteinExistence type="predicted"/>
<accession>A0A163IXM4</accession>
<protein>
    <submittedName>
        <fullName evidence="1">Uncharacterized protein</fullName>
    </submittedName>
</protein>
<organism evidence="1">
    <name type="scientific">Absidia glauca</name>
    <name type="common">Pin mould</name>
    <dbReference type="NCBI Taxonomy" id="4829"/>
    <lineage>
        <taxon>Eukaryota</taxon>
        <taxon>Fungi</taxon>
        <taxon>Fungi incertae sedis</taxon>
        <taxon>Mucoromycota</taxon>
        <taxon>Mucoromycotina</taxon>
        <taxon>Mucoromycetes</taxon>
        <taxon>Mucorales</taxon>
        <taxon>Cunninghamellaceae</taxon>
        <taxon>Absidia</taxon>
    </lineage>
</organism>
<reference evidence="1" key="1">
    <citation type="submission" date="2016-04" db="EMBL/GenBank/DDBJ databases">
        <authorList>
            <person name="Evans L.H."/>
            <person name="Alamgir A."/>
            <person name="Owens N."/>
            <person name="Weber N.D."/>
            <person name="Virtaneva K."/>
            <person name="Barbian K."/>
            <person name="Babar A."/>
            <person name="Rosenke K."/>
        </authorList>
    </citation>
    <scope>NUCLEOTIDE SEQUENCE [LARGE SCALE GENOMIC DNA]</scope>
    <source>
        <strain evidence="1">CBS 101.48</strain>
    </source>
</reference>
<sequence>MRPIGVVRLKKVNSSKKTRRSWYHAIDTKYVHILVKFERRLPIQFNGLFLRIEIDNLRLNLKRQPMSNDRIVVGARRRWTGCCSCTKRLDGWNLTLYQLDEQDSVHTIEKGTSSSSNDVLVSSISSVL</sequence>
<name>A0A163IXM4_ABSGL</name>